<dbReference type="CDD" id="cd24006">
    <property type="entry name" value="ASKHA_NBD_PPX_GppA"/>
    <property type="match status" value="1"/>
</dbReference>
<dbReference type="Proteomes" id="UP000730161">
    <property type="component" value="Unassembled WGS sequence"/>
</dbReference>
<dbReference type="GO" id="GO:0006357">
    <property type="term" value="P:regulation of transcription by RNA polymerase II"/>
    <property type="evidence" value="ECO:0007669"/>
    <property type="project" value="TreeGrafter"/>
</dbReference>
<dbReference type="InterPro" id="IPR043129">
    <property type="entry name" value="ATPase_NBD"/>
</dbReference>
<dbReference type="EMBL" id="JWHL01000005">
    <property type="protein sequence ID" value="MBR1368890.1"/>
    <property type="molecule type" value="Genomic_DNA"/>
</dbReference>
<dbReference type="Gene3D" id="3.30.420.150">
    <property type="entry name" value="Exopolyphosphatase. Domain 2"/>
    <property type="match status" value="1"/>
</dbReference>
<dbReference type="Pfam" id="PF21447">
    <property type="entry name" value="Ppx-GppA_III"/>
    <property type="match status" value="1"/>
</dbReference>
<evidence type="ECO:0000259" key="3">
    <source>
        <dbReference type="Pfam" id="PF21447"/>
    </source>
</evidence>
<dbReference type="Pfam" id="PF02541">
    <property type="entry name" value="Ppx-GppA"/>
    <property type="match status" value="1"/>
</dbReference>
<accession>A0A8J8B433</accession>
<dbReference type="InterPro" id="IPR003607">
    <property type="entry name" value="HD/PDEase_dom"/>
</dbReference>
<dbReference type="CDD" id="cd00077">
    <property type="entry name" value="HDc"/>
    <property type="match status" value="1"/>
</dbReference>
<dbReference type="Gene3D" id="1.10.3210.10">
    <property type="entry name" value="Hypothetical protein af1432"/>
    <property type="match status" value="1"/>
</dbReference>
<name>A0A8J8B433_9EURY</name>
<dbReference type="InterPro" id="IPR050273">
    <property type="entry name" value="GppA/Ppx_hydrolase"/>
</dbReference>
<dbReference type="GO" id="GO:0016787">
    <property type="term" value="F:hydrolase activity"/>
    <property type="evidence" value="ECO:0007669"/>
    <property type="project" value="UniProtKB-KW"/>
</dbReference>
<dbReference type="OrthoDB" id="10802at2157"/>
<protein>
    <recommendedName>
        <fullName evidence="6">Ppx/GppA family phosphatase</fullName>
    </recommendedName>
</protein>
<organism evidence="4 5">
    <name type="scientific">Methanocalculus chunghsingensis</name>
    <dbReference type="NCBI Taxonomy" id="156457"/>
    <lineage>
        <taxon>Archaea</taxon>
        <taxon>Methanobacteriati</taxon>
        <taxon>Methanobacteriota</taxon>
        <taxon>Stenosarchaea group</taxon>
        <taxon>Methanomicrobia</taxon>
        <taxon>Methanomicrobiales</taxon>
        <taxon>Methanocalculaceae</taxon>
        <taxon>Methanocalculus</taxon>
    </lineage>
</organism>
<gene>
    <name evidence="4" type="ORF">RJ53_04935</name>
</gene>
<dbReference type="Gene3D" id="3.30.420.40">
    <property type="match status" value="1"/>
</dbReference>
<comment type="caution">
    <text evidence="4">The sequence shown here is derived from an EMBL/GenBank/DDBJ whole genome shotgun (WGS) entry which is preliminary data.</text>
</comment>
<evidence type="ECO:0000256" key="1">
    <source>
        <dbReference type="ARBA" id="ARBA00022801"/>
    </source>
</evidence>
<evidence type="ECO:0000259" key="2">
    <source>
        <dbReference type="Pfam" id="PF02541"/>
    </source>
</evidence>
<dbReference type="PANTHER" id="PTHR30005">
    <property type="entry name" value="EXOPOLYPHOSPHATASE"/>
    <property type="match status" value="1"/>
</dbReference>
<dbReference type="InterPro" id="IPR048950">
    <property type="entry name" value="Ppx_GppA_C"/>
</dbReference>
<reference evidence="4" key="1">
    <citation type="submission" date="2014-12" db="EMBL/GenBank/DDBJ databases">
        <authorList>
            <person name="Huang H.-H."/>
            <person name="Chen S.-C."/>
            <person name="Lai M.-C."/>
        </authorList>
    </citation>
    <scope>NUCLEOTIDE SEQUENCE</scope>
    <source>
        <strain evidence="4">K1F9705b</strain>
    </source>
</reference>
<keyword evidence="5" id="KW-1185">Reference proteome</keyword>
<dbReference type="SUPFAM" id="SSF109604">
    <property type="entry name" value="HD-domain/PDEase-like"/>
    <property type="match status" value="1"/>
</dbReference>
<keyword evidence="1" id="KW-0378">Hydrolase</keyword>
<evidence type="ECO:0000313" key="5">
    <source>
        <dbReference type="Proteomes" id="UP000730161"/>
    </source>
</evidence>
<proteinExistence type="predicted"/>
<evidence type="ECO:0008006" key="6">
    <source>
        <dbReference type="Google" id="ProtNLM"/>
    </source>
</evidence>
<dbReference type="AlphaFoldDB" id="A0A8J8B433"/>
<dbReference type="PANTHER" id="PTHR30005:SF0">
    <property type="entry name" value="RETROGRADE REGULATION PROTEIN 2"/>
    <property type="match status" value="1"/>
</dbReference>
<dbReference type="PIRSF" id="PIRSF001267">
    <property type="entry name" value="Pyrophosphatase_GppA_Ppx"/>
    <property type="match status" value="1"/>
</dbReference>
<dbReference type="SUPFAM" id="SSF53067">
    <property type="entry name" value="Actin-like ATPase domain"/>
    <property type="match status" value="2"/>
</dbReference>
<feature type="domain" description="Ppx/GppA phosphatase C-terminal" evidence="3">
    <location>
        <begin position="322"/>
        <end position="461"/>
    </location>
</feature>
<sequence>MIAEETVAFIDIGTNSIRLLVVRLNQNGSVTVLTMQKEVARLGEGEFATEELSPDAIGRAVTICKNFVDLSLAFGATEMVAVATSATREARNADQFLELLLREANLEVRVVSGREEARLIYRGVVSGIDLGSSRALFIDIGGGSTEMIIGGQHDYLILESMKLGAIRLTNQFFRADESGVVSRKKYAQIQQFVRNVLAQPLNRLRKVPYSQVVGSSGTIQNLAEIAARLYPGTSAPGCLRYEDLQLVIRRLCSLRLEERRRVPGINPERADIIIGGAVILESVMRELGIDAIGISPHGLREGLLMEYLSRIPGLPHAEKISVRRRSVIQLGRSCRIDETHAMTIVGLSARLFDTARDAGLHQSGDRERDLLLYAAYLHDIGNFISFSDHHLHSGYIIRNAELLGFDKGEITIMAEIARYHRKKPPRKKDLTFSQYDPDVQDQIRTLALFLRLAEHLDRTHAGLVMDAGLARSADGSIMLTIEGRGDCTLEVWGVRSEAAAVRKVFGGGLTIEVREGSGKSLRGELPG</sequence>
<dbReference type="InterPro" id="IPR030673">
    <property type="entry name" value="PyroPPase_GppA_Ppx"/>
</dbReference>
<feature type="domain" description="Ppx/GppA phosphatase N-terminal" evidence="2">
    <location>
        <begin position="24"/>
        <end position="309"/>
    </location>
</feature>
<dbReference type="InterPro" id="IPR003695">
    <property type="entry name" value="Ppx_GppA_N"/>
</dbReference>
<evidence type="ECO:0000313" key="4">
    <source>
        <dbReference type="EMBL" id="MBR1368890.1"/>
    </source>
</evidence>
<dbReference type="RefSeq" id="WP_211530539.1">
    <property type="nucleotide sequence ID" value="NZ_JWHL01000005.1"/>
</dbReference>